<dbReference type="AlphaFoldDB" id="A0A286TVC3"/>
<comment type="function">
    <text evidence="4">Required for flagellar hook formation. May act as a scaffolding protein.</text>
</comment>
<reference evidence="6" key="1">
    <citation type="journal article" date="2017" name="Environ. Microbiol. Rep.">
        <title>Genetic Diversity of Marine Anaerobic Ammonium-Oxidizing Bacteria as Revealed by Genomic and Proteomic Analyses of 'Candidatus Scalindua japonica'.</title>
        <authorList>
            <person name="Oshiki M."/>
            <person name="Mizuto K."/>
            <person name="Kimura Z."/>
            <person name="Kindaichi T."/>
            <person name="Satoh H."/>
            <person name="Okabe S."/>
        </authorList>
    </citation>
    <scope>NUCLEOTIDE SEQUENCE [LARGE SCALE GENOMIC DNA]</scope>
    <source>
        <strain evidence="6">husup-a2</strain>
    </source>
</reference>
<evidence type="ECO:0000313" key="6">
    <source>
        <dbReference type="Proteomes" id="UP000218542"/>
    </source>
</evidence>
<dbReference type="EMBL" id="BAOS01000004">
    <property type="protein sequence ID" value="GAX59804.1"/>
    <property type="molecule type" value="Genomic_DNA"/>
</dbReference>
<dbReference type="InterPro" id="IPR005648">
    <property type="entry name" value="FlgD"/>
</dbReference>
<sequence length="146" mass="15688">MNATAIGSAAVNKDEFLKLFVAQLKNQSPMDPLKGHEFIAQLAQFSSVEQLTNLNTSFAEQLTNLNTSFAEQLTNLNTSFADTLKFQQLTGGSEFIGKKATFVNPDGGGTTEGVIQGAVTLDDSISVVIQDKEIPLSNITGIFENK</sequence>
<dbReference type="OrthoDB" id="280334at2"/>
<keyword evidence="6" id="KW-1185">Reference proteome</keyword>
<keyword evidence="5" id="KW-0282">Flagellum</keyword>
<comment type="similarity">
    <text evidence="1">Belongs to the FlgD family.</text>
</comment>
<keyword evidence="5" id="KW-0966">Cell projection</keyword>
<evidence type="ECO:0000313" key="5">
    <source>
        <dbReference type="EMBL" id="GAX59804.1"/>
    </source>
</evidence>
<organism evidence="5 6">
    <name type="scientific">Candidatus Scalindua japonica</name>
    <dbReference type="NCBI Taxonomy" id="1284222"/>
    <lineage>
        <taxon>Bacteria</taxon>
        <taxon>Pseudomonadati</taxon>
        <taxon>Planctomycetota</taxon>
        <taxon>Candidatus Brocadiia</taxon>
        <taxon>Candidatus Brocadiales</taxon>
        <taxon>Candidatus Scalinduaceae</taxon>
        <taxon>Candidatus Scalindua</taxon>
    </lineage>
</organism>
<comment type="caution">
    <text evidence="5">The sequence shown here is derived from an EMBL/GenBank/DDBJ whole genome shotgun (WGS) entry which is preliminary data.</text>
</comment>
<dbReference type="GO" id="GO:0044781">
    <property type="term" value="P:bacterial-type flagellum organization"/>
    <property type="evidence" value="ECO:0007669"/>
    <property type="project" value="UniProtKB-KW"/>
</dbReference>
<gene>
    <name evidence="5" type="ORF">SCALIN_C04_0292</name>
</gene>
<dbReference type="Pfam" id="PF03963">
    <property type="entry name" value="FlgD"/>
    <property type="match status" value="1"/>
</dbReference>
<protein>
    <recommendedName>
        <fullName evidence="2">Basal-body rod modification protein FlgD</fullName>
    </recommendedName>
</protein>
<proteinExistence type="inferred from homology"/>
<evidence type="ECO:0000256" key="2">
    <source>
        <dbReference type="ARBA" id="ARBA00016013"/>
    </source>
</evidence>
<keyword evidence="3" id="KW-1005">Bacterial flagellum biogenesis</keyword>
<evidence type="ECO:0000256" key="3">
    <source>
        <dbReference type="ARBA" id="ARBA00022795"/>
    </source>
</evidence>
<name>A0A286TVC3_9BACT</name>
<dbReference type="Proteomes" id="UP000218542">
    <property type="component" value="Unassembled WGS sequence"/>
</dbReference>
<dbReference type="RefSeq" id="WP_096892933.1">
    <property type="nucleotide sequence ID" value="NZ_BAOS01000004.1"/>
</dbReference>
<evidence type="ECO:0000256" key="1">
    <source>
        <dbReference type="ARBA" id="ARBA00010577"/>
    </source>
</evidence>
<accession>A0A286TVC3</accession>
<keyword evidence="5" id="KW-0969">Cilium</keyword>
<evidence type="ECO:0000256" key="4">
    <source>
        <dbReference type="ARBA" id="ARBA00024746"/>
    </source>
</evidence>